<reference evidence="3" key="1">
    <citation type="submission" date="2020-02" db="EMBL/GenBank/DDBJ databases">
        <authorList>
            <person name="Scholz U."/>
            <person name="Mascher M."/>
            <person name="Fiebig A."/>
        </authorList>
    </citation>
    <scope>NUCLEOTIDE SEQUENCE</scope>
</reference>
<dbReference type="PANTHER" id="PTHR48006:SF96">
    <property type="entry name" value="PROTEIN KINASE DOMAIN-CONTAINING PROTEIN"/>
    <property type="match status" value="1"/>
</dbReference>
<dbReference type="PROSITE" id="PS50011">
    <property type="entry name" value="PROTEIN_KINASE_DOM"/>
    <property type="match status" value="1"/>
</dbReference>
<dbReference type="InterPro" id="IPR000719">
    <property type="entry name" value="Prot_kinase_dom"/>
</dbReference>
<protein>
    <recommendedName>
        <fullName evidence="2">Protein kinase domain-containing protein</fullName>
    </recommendedName>
</protein>
<dbReference type="Proteomes" id="UP000663760">
    <property type="component" value="Chromosome 1"/>
</dbReference>
<dbReference type="EMBL" id="LR746264">
    <property type="protein sequence ID" value="CAA7389152.1"/>
    <property type="molecule type" value="Genomic_DNA"/>
</dbReference>
<feature type="domain" description="Protein kinase" evidence="2">
    <location>
        <begin position="1"/>
        <end position="101"/>
    </location>
</feature>
<dbReference type="GO" id="GO:0004672">
    <property type="term" value="F:protein kinase activity"/>
    <property type="evidence" value="ECO:0007669"/>
    <property type="project" value="InterPro"/>
</dbReference>
<dbReference type="Pfam" id="PF07714">
    <property type="entry name" value="PK_Tyr_Ser-Thr"/>
    <property type="match status" value="1"/>
</dbReference>
<name>A0A7I8K0D8_SPIIN</name>
<organism evidence="3 4">
    <name type="scientific">Spirodela intermedia</name>
    <name type="common">Intermediate duckweed</name>
    <dbReference type="NCBI Taxonomy" id="51605"/>
    <lineage>
        <taxon>Eukaryota</taxon>
        <taxon>Viridiplantae</taxon>
        <taxon>Streptophyta</taxon>
        <taxon>Embryophyta</taxon>
        <taxon>Tracheophyta</taxon>
        <taxon>Spermatophyta</taxon>
        <taxon>Magnoliopsida</taxon>
        <taxon>Liliopsida</taxon>
        <taxon>Araceae</taxon>
        <taxon>Lemnoideae</taxon>
        <taxon>Spirodela</taxon>
    </lineage>
</organism>
<evidence type="ECO:0000256" key="1">
    <source>
        <dbReference type="SAM" id="MobiDB-lite"/>
    </source>
</evidence>
<dbReference type="GO" id="GO:0005524">
    <property type="term" value="F:ATP binding"/>
    <property type="evidence" value="ECO:0007669"/>
    <property type="project" value="InterPro"/>
</dbReference>
<keyword evidence="4" id="KW-1185">Reference proteome</keyword>
<feature type="region of interest" description="Disordered" evidence="1">
    <location>
        <begin position="118"/>
        <end position="140"/>
    </location>
</feature>
<evidence type="ECO:0000313" key="3">
    <source>
        <dbReference type="EMBL" id="CAA7389152.1"/>
    </source>
</evidence>
<dbReference type="InterPro" id="IPR001245">
    <property type="entry name" value="Ser-Thr/Tyr_kinase_cat_dom"/>
</dbReference>
<proteinExistence type="predicted"/>
<dbReference type="AlphaFoldDB" id="A0A7I8K0D8"/>
<dbReference type="InterPro" id="IPR011009">
    <property type="entry name" value="Kinase-like_dom_sf"/>
</dbReference>
<dbReference type="InterPro" id="IPR051824">
    <property type="entry name" value="LRR_Rcpt-Like_S/T_Kinase"/>
</dbReference>
<evidence type="ECO:0000313" key="4">
    <source>
        <dbReference type="Proteomes" id="UP000663760"/>
    </source>
</evidence>
<dbReference type="OrthoDB" id="680029at2759"/>
<dbReference type="PANTHER" id="PTHR48006">
    <property type="entry name" value="LEUCINE-RICH REPEAT-CONTAINING PROTEIN DDB_G0281931-RELATED"/>
    <property type="match status" value="1"/>
</dbReference>
<evidence type="ECO:0000259" key="2">
    <source>
        <dbReference type="PROSITE" id="PS50011"/>
    </source>
</evidence>
<accession>A0A7I8K0D8</accession>
<dbReference type="Gene3D" id="1.10.510.10">
    <property type="entry name" value="Transferase(Phosphotransferase) domain 1"/>
    <property type="match status" value="1"/>
</dbReference>
<dbReference type="SUPFAM" id="SSF56112">
    <property type="entry name" value="Protein kinase-like (PK-like)"/>
    <property type="match status" value="1"/>
</dbReference>
<gene>
    <name evidence="3" type="ORF">SI8410_01001252</name>
</gene>
<sequence length="140" mass="15038">MTQQLTDRSDVYSFGVVMLELITGKVPIEKGRYIVRDIRDAMNSQDRDLCGLREFIDPYLRNSPALAGFARFVGLAVRCVEGSASARPTMSDVVKEIESILRDEGVNTAPTSAASSAIDIDAASGGGGGAHPPYPYGDPW</sequence>